<dbReference type="AlphaFoldDB" id="A0A4Q2RGR2"/>
<dbReference type="Gene3D" id="2.60.40.420">
    <property type="entry name" value="Cupredoxins - blue copper proteins"/>
    <property type="match status" value="3"/>
</dbReference>
<dbReference type="Pfam" id="PF07732">
    <property type="entry name" value="Cu-oxidase_3"/>
    <property type="match status" value="1"/>
</dbReference>
<reference evidence="5 6" key="2">
    <citation type="submission" date="2019-02" db="EMBL/GenBank/DDBJ databases">
        <title>'Lichenibacterium ramalinii' gen. nov. sp. nov., 'Lichenibacterium minor' gen. nov. sp. nov.</title>
        <authorList>
            <person name="Pankratov T."/>
        </authorList>
    </citation>
    <scope>NUCLEOTIDE SEQUENCE [LARGE SCALE GENOMIC DNA]</scope>
    <source>
        <strain evidence="5 6">RmlP001</strain>
    </source>
</reference>
<dbReference type="InterPro" id="IPR001117">
    <property type="entry name" value="Cu-oxidase_2nd"/>
</dbReference>
<accession>A0A4Q2RGR2</accession>
<dbReference type="GO" id="GO:0016491">
    <property type="term" value="F:oxidoreductase activity"/>
    <property type="evidence" value="ECO:0007669"/>
    <property type="project" value="InterPro"/>
</dbReference>
<evidence type="ECO:0000259" key="3">
    <source>
        <dbReference type="Pfam" id="PF07731"/>
    </source>
</evidence>
<evidence type="ECO:0000256" key="1">
    <source>
        <dbReference type="SAM" id="SignalP"/>
    </source>
</evidence>
<dbReference type="InterPro" id="IPR011706">
    <property type="entry name" value="Cu-oxidase_C"/>
</dbReference>
<dbReference type="InterPro" id="IPR011707">
    <property type="entry name" value="Cu-oxidase-like_N"/>
</dbReference>
<dbReference type="InterPro" id="IPR008972">
    <property type="entry name" value="Cupredoxin"/>
</dbReference>
<organism evidence="5 6">
    <name type="scientific">Lichenibacterium ramalinae</name>
    <dbReference type="NCBI Taxonomy" id="2316527"/>
    <lineage>
        <taxon>Bacteria</taxon>
        <taxon>Pseudomonadati</taxon>
        <taxon>Pseudomonadota</taxon>
        <taxon>Alphaproteobacteria</taxon>
        <taxon>Hyphomicrobiales</taxon>
        <taxon>Lichenihabitantaceae</taxon>
        <taxon>Lichenibacterium</taxon>
    </lineage>
</organism>
<comment type="caution">
    <text evidence="5">The sequence shown here is derived from an EMBL/GenBank/DDBJ whole genome shotgun (WGS) entry which is preliminary data.</text>
</comment>
<dbReference type="RefSeq" id="WP_129218875.1">
    <property type="nucleotide sequence ID" value="NZ_QYBC01000006.1"/>
</dbReference>
<name>A0A4Q2RGR2_9HYPH</name>
<feature type="domain" description="Plastocyanin-like" evidence="4">
    <location>
        <begin position="62"/>
        <end position="153"/>
    </location>
</feature>
<feature type="domain" description="Plastocyanin-like" evidence="3">
    <location>
        <begin position="332"/>
        <end position="413"/>
    </location>
</feature>
<feature type="signal peptide" evidence="1">
    <location>
        <begin position="1"/>
        <end position="29"/>
    </location>
</feature>
<proteinExistence type="predicted"/>
<evidence type="ECO:0000313" key="6">
    <source>
        <dbReference type="Proteomes" id="UP000289411"/>
    </source>
</evidence>
<protein>
    <submittedName>
        <fullName evidence="5">Multicopper oxidase family protein</fullName>
    </submittedName>
</protein>
<reference evidence="5 6" key="1">
    <citation type="submission" date="2018-09" db="EMBL/GenBank/DDBJ databases">
        <authorList>
            <person name="Grouzdev D.S."/>
            <person name="Krutkina M.S."/>
        </authorList>
    </citation>
    <scope>NUCLEOTIDE SEQUENCE [LARGE SCALE GENOMIC DNA]</scope>
    <source>
        <strain evidence="5 6">RmlP001</strain>
    </source>
</reference>
<dbReference type="PROSITE" id="PS51318">
    <property type="entry name" value="TAT"/>
    <property type="match status" value="1"/>
</dbReference>
<dbReference type="Proteomes" id="UP000289411">
    <property type="component" value="Unassembled WGS sequence"/>
</dbReference>
<dbReference type="GO" id="GO:0005507">
    <property type="term" value="F:copper ion binding"/>
    <property type="evidence" value="ECO:0007669"/>
    <property type="project" value="InterPro"/>
</dbReference>
<dbReference type="EMBL" id="QYBC01000006">
    <property type="protein sequence ID" value="RYB05764.1"/>
    <property type="molecule type" value="Genomic_DNA"/>
</dbReference>
<dbReference type="OrthoDB" id="9757546at2"/>
<dbReference type="Pfam" id="PF00394">
    <property type="entry name" value="Cu-oxidase"/>
    <property type="match status" value="1"/>
</dbReference>
<keyword evidence="6" id="KW-1185">Reference proteome</keyword>
<evidence type="ECO:0000259" key="4">
    <source>
        <dbReference type="Pfam" id="PF07732"/>
    </source>
</evidence>
<feature type="chain" id="PRO_5020969659" evidence="1">
    <location>
        <begin position="30"/>
        <end position="430"/>
    </location>
</feature>
<evidence type="ECO:0000313" key="5">
    <source>
        <dbReference type="EMBL" id="RYB05764.1"/>
    </source>
</evidence>
<evidence type="ECO:0000259" key="2">
    <source>
        <dbReference type="Pfam" id="PF00394"/>
    </source>
</evidence>
<dbReference type="InterPro" id="IPR006311">
    <property type="entry name" value="TAT_signal"/>
</dbReference>
<feature type="domain" description="Plastocyanin-like" evidence="2">
    <location>
        <begin position="191"/>
        <end position="256"/>
    </location>
</feature>
<dbReference type="SUPFAM" id="SSF49503">
    <property type="entry name" value="Cupredoxins"/>
    <property type="match status" value="3"/>
</dbReference>
<keyword evidence="1" id="KW-0732">Signal</keyword>
<dbReference type="Pfam" id="PF07731">
    <property type="entry name" value="Cu-oxidase_2"/>
    <property type="match status" value="1"/>
</dbReference>
<sequence length="430" mass="44069">MDPGRRRLLVSLALASLGGPLSPLSPARAADAEASPARRLLRVGDGGAPPAAPLRYGAGPLPPVLRARHGEALALTIENRLAGPTSLDLHGIRAAPLLGGAGPLGGTVASGASADVTVMPPDAGTAWFHPWLLDPAADAVAQGLAGLLVVAESAPPDADADLVALLGDLWVPSGSADGLSVDGSALPRRDTLAPGARVRLRLVNGSTRRAHVVAVRGASPTVVALDGQPSSAFRPRNDAVPLVPGGRCDLVLDLPRTPGAEVTLTAGSDPAGATLMVLRTEGEPRPARGPVPALAPNPALPDAIALERATRATLSAGPAGAAPGGWAINGVGGMPLPRAPLFRARRGSPVVLALRNLGPVLLGFRLHGFCFRLLHERDDGWEPYWRDTVLVQPGATHHAAFVADLPGRWLVESPFFDQSAGGLRAWFEVG</sequence>
<gene>
    <name evidence="5" type="ORF">D3272_09295</name>
</gene>